<feature type="non-terminal residue" evidence="2">
    <location>
        <position position="1"/>
    </location>
</feature>
<dbReference type="EMBL" id="JAMKFB020000004">
    <property type="protein sequence ID" value="KAL0196386.1"/>
    <property type="molecule type" value="Genomic_DNA"/>
</dbReference>
<gene>
    <name evidence="2" type="ORF">M9458_009958</name>
</gene>
<comment type="caution">
    <text evidence="2">The sequence shown here is derived from an EMBL/GenBank/DDBJ whole genome shotgun (WGS) entry which is preliminary data.</text>
</comment>
<reference evidence="2 3" key="1">
    <citation type="submission" date="2024-05" db="EMBL/GenBank/DDBJ databases">
        <title>Genome sequencing and assembly of Indian major carp, Cirrhinus mrigala (Hamilton, 1822).</title>
        <authorList>
            <person name="Mohindra V."/>
            <person name="Chowdhury L.M."/>
            <person name="Lal K."/>
            <person name="Jena J.K."/>
        </authorList>
    </citation>
    <scope>NUCLEOTIDE SEQUENCE [LARGE SCALE GENOMIC DNA]</scope>
    <source>
        <strain evidence="2">CM1030</strain>
        <tissue evidence="2">Blood</tissue>
    </source>
</reference>
<evidence type="ECO:0000313" key="3">
    <source>
        <dbReference type="Proteomes" id="UP001529510"/>
    </source>
</evidence>
<feature type="region of interest" description="Disordered" evidence="1">
    <location>
        <begin position="17"/>
        <end position="54"/>
    </location>
</feature>
<dbReference type="AlphaFoldDB" id="A0ABD0RDF3"/>
<organism evidence="2 3">
    <name type="scientific">Cirrhinus mrigala</name>
    <name type="common">Mrigala</name>
    <dbReference type="NCBI Taxonomy" id="683832"/>
    <lineage>
        <taxon>Eukaryota</taxon>
        <taxon>Metazoa</taxon>
        <taxon>Chordata</taxon>
        <taxon>Craniata</taxon>
        <taxon>Vertebrata</taxon>
        <taxon>Euteleostomi</taxon>
        <taxon>Actinopterygii</taxon>
        <taxon>Neopterygii</taxon>
        <taxon>Teleostei</taxon>
        <taxon>Ostariophysi</taxon>
        <taxon>Cypriniformes</taxon>
        <taxon>Cyprinidae</taxon>
        <taxon>Labeoninae</taxon>
        <taxon>Labeonini</taxon>
        <taxon>Cirrhinus</taxon>
    </lineage>
</organism>
<feature type="compositionally biased region" description="Polar residues" evidence="1">
    <location>
        <begin position="36"/>
        <end position="46"/>
    </location>
</feature>
<evidence type="ECO:0000256" key="1">
    <source>
        <dbReference type="SAM" id="MobiDB-lite"/>
    </source>
</evidence>
<dbReference type="Proteomes" id="UP001529510">
    <property type="component" value="Unassembled WGS sequence"/>
</dbReference>
<sequence length="54" mass="6133">DCLKSCQEQIEQLLTNSLKESQQQHQQQQEGRASKGMQSQNLSCTPTDVRDVNL</sequence>
<protein>
    <submittedName>
        <fullName evidence="2">Uncharacterized protein</fullName>
    </submittedName>
</protein>
<accession>A0ABD0RDF3</accession>
<evidence type="ECO:0000313" key="2">
    <source>
        <dbReference type="EMBL" id="KAL0196386.1"/>
    </source>
</evidence>
<keyword evidence="3" id="KW-1185">Reference proteome</keyword>
<proteinExistence type="predicted"/>
<name>A0ABD0RDF3_CIRMR</name>